<dbReference type="EC" id="3.4.21.89" evidence="5"/>
<dbReference type="PANTHER" id="PTHR10806:SF6">
    <property type="entry name" value="SIGNAL PEPTIDASE COMPLEX CATALYTIC SUBUNIT SEC11"/>
    <property type="match status" value="1"/>
</dbReference>
<dbReference type="eggNOG" id="COG0681">
    <property type="taxonomic scope" value="Bacteria"/>
</dbReference>
<feature type="transmembrane region" description="Helical" evidence="6">
    <location>
        <begin position="6"/>
        <end position="28"/>
    </location>
</feature>
<keyword evidence="4 6" id="KW-0472">Membrane</keyword>
<accession>F0SW62</accession>
<name>F0SW62_SYNGF</name>
<evidence type="ECO:0000256" key="3">
    <source>
        <dbReference type="ARBA" id="ARBA00022989"/>
    </source>
</evidence>
<feature type="transmembrane region" description="Helical" evidence="6">
    <location>
        <begin position="152"/>
        <end position="173"/>
    </location>
</feature>
<keyword evidence="3 6" id="KW-1133">Transmembrane helix</keyword>
<sequence length="334" mass="37144">MKKIGVMVRCLIGMAVLIVSLAVITGTVTHKPAFFSVIQSNSMYPLLSRGDIVFVRPVHSSAVFRPGDIVLFKESTFFSSNQWIIHQIISGNDRDGYVTKGTANLRPDQEMKGFPAVMPNSIAGKVIAPGGIILKLPLLGFVFLWLNKVKDFILVLPLLSITVLLLLIIDAVMTKTGINKILSYKKNVLFGGGGLFLSLLIAAYTVSSSQLWFINHDFPDHTSLQKELGKIDNRWPFPLILAYHTSDPGLKVINPEETIPADHSVYPNLIIQAFQEGKESSYLWVATFLPLLPPHLIHDLTRISFSLALITVSLIPGLPLMLFPLMEKFFYKMK</sequence>
<keyword evidence="8" id="KW-1185">Reference proteome</keyword>
<dbReference type="EMBL" id="CP002547">
    <property type="protein sequence ID" value="ADY54548.1"/>
    <property type="molecule type" value="Genomic_DNA"/>
</dbReference>
<feature type="transmembrane region" description="Helical" evidence="6">
    <location>
        <begin position="194"/>
        <end position="214"/>
    </location>
</feature>
<dbReference type="RefSeq" id="WP_013623419.1">
    <property type="nucleotide sequence ID" value="NC_015172.1"/>
</dbReference>
<dbReference type="PANTHER" id="PTHR10806">
    <property type="entry name" value="SIGNAL PEPTIDASE COMPLEX CATALYTIC SUBUNIT SEC11"/>
    <property type="match status" value="1"/>
</dbReference>
<evidence type="ECO:0000313" key="7">
    <source>
        <dbReference type="EMBL" id="ADY54548.1"/>
    </source>
</evidence>
<evidence type="ECO:0000256" key="4">
    <source>
        <dbReference type="ARBA" id="ARBA00023136"/>
    </source>
</evidence>
<dbReference type="InterPro" id="IPR036286">
    <property type="entry name" value="LexA/Signal_pep-like_sf"/>
</dbReference>
<dbReference type="Proteomes" id="UP000007488">
    <property type="component" value="Chromosome"/>
</dbReference>
<dbReference type="HOGENOM" id="CLU_831347_0_0_9"/>
<dbReference type="CDD" id="cd06462">
    <property type="entry name" value="Peptidase_S24_S26"/>
    <property type="match status" value="1"/>
</dbReference>
<dbReference type="InterPro" id="IPR001733">
    <property type="entry name" value="Peptidase_S26B"/>
</dbReference>
<gene>
    <name evidence="7" type="ordered locus">Sgly_0177</name>
</gene>
<reference evidence="7 8" key="1">
    <citation type="journal article" date="2011" name="Stand. Genomic Sci.">
        <title>Complete genome sequence of Syntrophobotulus glycolicus type strain (FlGlyR).</title>
        <authorList>
            <person name="Han C."/>
            <person name="Mwirichia R."/>
            <person name="Chertkov O."/>
            <person name="Held B."/>
            <person name="Lapidus A."/>
            <person name="Nolan M."/>
            <person name="Lucas S."/>
            <person name="Hammon N."/>
            <person name="Deshpande S."/>
            <person name="Cheng J.F."/>
            <person name="Tapia R."/>
            <person name="Goodwin L."/>
            <person name="Pitluck S."/>
            <person name="Huntemann M."/>
            <person name="Liolios K."/>
            <person name="Ivanova N."/>
            <person name="Pagani I."/>
            <person name="Mavromatis K."/>
            <person name="Ovchinikova G."/>
            <person name="Pati A."/>
            <person name="Chen A."/>
            <person name="Palaniappan K."/>
            <person name="Land M."/>
            <person name="Hauser L."/>
            <person name="Brambilla E.M."/>
            <person name="Rohde M."/>
            <person name="Spring S."/>
            <person name="Sikorski J."/>
            <person name="Goker M."/>
            <person name="Woyke T."/>
            <person name="Bristow J."/>
            <person name="Eisen J.A."/>
            <person name="Markowitz V."/>
            <person name="Hugenholtz P."/>
            <person name="Kyrpides N.C."/>
            <person name="Klenk H.P."/>
            <person name="Detter J.C."/>
        </authorList>
    </citation>
    <scope>NUCLEOTIDE SEQUENCE [LARGE SCALE GENOMIC DNA]</scope>
    <source>
        <strain evidence="8">DSM 8271 / FlGlyR</strain>
    </source>
</reference>
<keyword evidence="2 6" id="KW-0812">Transmembrane</keyword>
<protein>
    <recommendedName>
        <fullName evidence="5">Signal peptidase I</fullName>
        <ecNumber evidence="5">3.4.21.89</ecNumber>
    </recommendedName>
</protein>
<comment type="subcellular location">
    <subcellularLocation>
        <location evidence="1">Membrane</location>
    </subcellularLocation>
</comment>
<dbReference type="SUPFAM" id="SSF51306">
    <property type="entry name" value="LexA/Signal peptidase"/>
    <property type="match status" value="1"/>
</dbReference>
<proteinExistence type="predicted"/>
<dbReference type="GO" id="GO:0009003">
    <property type="term" value="F:signal peptidase activity"/>
    <property type="evidence" value="ECO:0007669"/>
    <property type="project" value="UniProtKB-EC"/>
</dbReference>
<dbReference type="GO" id="GO:0016020">
    <property type="term" value="C:membrane"/>
    <property type="evidence" value="ECO:0007669"/>
    <property type="project" value="UniProtKB-SubCell"/>
</dbReference>
<dbReference type="GO" id="GO:0004252">
    <property type="term" value="F:serine-type endopeptidase activity"/>
    <property type="evidence" value="ECO:0007669"/>
    <property type="project" value="UniProtKB-UniRule"/>
</dbReference>
<dbReference type="NCBIfam" id="TIGR02228">
    <property type="entry name" value="sigpep_I_arch"/>
    <property type="match status" value="1"/>
</dbReference>
<evidence type="ECO:0000256" key="5">
    <source>
        <dbReference type="NCBIfam" id="TIGR02228"/>
    </source>
</evidence>
<dbReference type="OrthoDB" id="385000at2"/>
<dbReference type="STRING" id="645991.Sgly_0177"/>
<dbReference type="AlphaFoldDB" id="F0SW62"/>
<evidence type="ECO:0000256" key="1">
    <source>
        <dbReference type="ARBA" id="ARBA00004370"/>
    </source>
</evidence>
<evidence type="ECO:0000313" key="8">
    <source>
        <dbReference type="Proteomes" id="UP000007488"/>
    </source>
</evidence>
<feature type="transmembrane region" description="Helical" evidence="6">
    <location>
        <begin position="303"/>
        <end position="325"/>
    </location>
</feature>
<dbReference type="KEGG" id="sgy:Sgly_0177"/>
<organism evidence="7 8">
    <name type="scientific">Syntrophobotulus glycolicus (strain DSM 8271 / FlGlyR)</name>
    <dbReference type="NCBI Taxonomy" id="645991"/>
    <lineage>
        <taxon>Bacteria</taxon>
        <taxon>Bacillati</taxon>
        <taxon>Bacillota</taxon>
        <taxon>Clostridia</taxon>
        <taxon>Eubacteriales</taxon>
        <taxon>Desulfitobacteriaceae</taxon>
        <taxon>Syntrophobotulus</taxon>
    </lineage>
</organism>
<dbReference type="GO" id="GO:0006465">
    <property type="term" value="P:signal peptide processing"/>
    <property type="evidence" value="ECO:0007669"/>
    <property type="project" value="UniProtKB-UniRule"/>
</dbReference>
<feature type="transmembrane region" description="Helical" evidence="6">
    <location>
        <begin position="126"/>
        <end position="146"/>
    </location>
</feature>
<reference evidence="8" key="2">
    <citation type="submission" date="2011-02" db="EMBL/GenBank/DDBJ databases">
        <title>The complete genome of Syntrophobotulus glycolicus DSM 8271.</title>
        <authorList>
            <person name="Lucas S."/>
            <person name="Copeland A."/>
            <person name="Lapidus A."/>
            <person name="Bruce D."/>
            <person name="Goodwin L."/>
            <person name="Pitluck S."/>
            <person name="Kyrpides N."/>
            <person name="Mavromatis K."/>
            <person name="Pagani I."/>
            <person name="Ivanova N."/>
            <person name="Mikhailova N."/>
            <person name="Chertkov O."/>
            <person name="Held B."/>
            <person name="Detter J.C."/>
            <person name="Tapia R."/>
            <person name="Han C."/>
            <person name="Land M."/>
            <person name="Hauser L."/>
            <person name="Markowitz V."/>
            <person name="Cheng J.-F."/>
            <person name="Hugenholtz P."/>
            <person name="Woyke T."/>
            <person name="Wu D."/>
            <person name="Spring S."/>
            <person name="Schroeder M."/>
            <person name="Brambilla E."/>
            <person name="Klenk H.-P."/>
            <person name="Eisen J.A."/>
        </authorList>
    </citation>
    <scope>NUCLEOTIDE SEQUENCE [LARGE SCALE GENOMIC DNA]</scope>
    <source>
        <strain evidence="8">DSM 8271 / FlGlyR</strain>
    </source>
</reference>
<evidence type="ECO:0000256" key="6">
    <source>
        <dbReference type="SAM" id="Phobius"/>
    </source>
</evidence>
<evidence type="ECO:0000256" key="2">
    <source>
        <dbReference type="ARBA" id="ARBA00022692"/>
    </source>
</evidence>